<gene>
    <name evidence="2" type="ORF">ON006_20480</name>
</gene>
<dbReference type="InterPro" id="IPR050583">
    <property type="entry name" value="Mycobacterial_A85_antigen"/>
</dbReference>
<dbReference type="EMBL" id="CP112998">
    <property type="protein sequence ID" value="WAC10126.1"/>
    <property type="molecule type" value="Genomic_DNA"/>
</dbReference>
<dbReference type="KEGG" id="dpf:ON006_20480"/>
<dbReference type="RefSeq" id="WP_244823720.1">
    <property type="nucleotide sequence ID" value="NZ_CP112998.1"/>
</dbReference>
<dbReference type="PANTHER" id="PTHR48098:SF3">
    <property type="entry name" value="IRON(III) ENTEROBACTIN ESTERASE"/>
    <property type="match status" value="1"/>
</dbReference>
<evidence type="ECO:0000256" key="1">
    <source>
        <dbReference type="SAM" id="SignalP"/>
    </source>
</evidence>
<dbReference type="GO" id="GO:0016787">
    <property type="term" value="F:hydrolase activity"/>
    <property type="evidence" value="ECO:0007669"/>
    <property type="project" value="UniProtKB-KW"/>
</dbReference>
<dbReference type="InterPro" id="IPR029058">
    <property type="entry name" value="AB_hydrolase_fold"/>
</dbReference>
<keyword evidence="1" id="KW-0732">Signal</keyword>
<reference evidence="2" key="1">
    <citation type="submission" date="2022-11" db="EMBL/GenBank/DDBJ databases">
        <title>Dyadobacter pollutisoli sp. nov., isolated from plastic dumped soil.</title>
        <authorList>
            <person name="Kim J.M."/>
            <person name="Kim K.R."/>
            <person name="Lee J.K."/>
            <person name="Hao L."/>
            <person name="Jeon C.O."/>
        </authorList>
    </citation>
    <scope>NUCLEOTIDE SEQUENCE</scope>
    <source>
        <strain evidence="2">U1</strain>
    </source>
</reference>
<protein>
    <submittedName>
        <fullName evidence="2">Alpha/beta hydrolase-fold protein</fullName>
    </submittedName>
</protein>
<sequence>MKLIVIIFLLFAPFVTATAQQFKVTYTSSAFKGPFSGNVILYLSPKNEQPKNHSGWPVYRMPVDHIEPNEPIIFSDSSLSYPTLLSRLQRGEYYMQVVWDLNRDGRVIGRSTGNVFSAVQKIRLNDPDEIFTVVCDQLVPEPVFTESKFVKHLNAPSALLSKFHKKPVALKGAVILPSQYYEEPDRRFPVYFMVGGFGGDHYHYSSTVSSDTMPSVPLDTMAVIKVFLDGDCSLGHSTYANSDNNGPVGDAFATEMIPWLDQKFRTNGGRVIRGHSSGGWTVVYLLTHYPQLFAGGNASAPDAVDFHRFTKTNLYTDTSRIEFVDALTIGKKPDIEVIYDRPNIAHSIEDIIYRGEQNVSFDAVFGPKGKNGLPRPLYNSATGKLDKEVFEHWKRYDLTQYVIRNWPRLEKDLAGKLRVSVGNEDNAFLNISAMLMEAEMKKIGADIRFDYYPGNHFTVVTREYRKDEDMWLKKCYLEWLARRK</sequence>
<dbReference type="Gene3D" id="3.40.50.1820">
    <property type="entry name" value="alpha/beta hydrolase"/>
    <property type="match status" value="1"/>
</dbReference>
<keyword evidence="3" id="KW-1185">Reference proteome</keyword>
<dbReference type="Pfam" id="PF00756">
    <property type="entry name" value="Esterase"/>
    <property type="match status" value="1"/>
</dbReference>
<evidence type="ECO:0000313" key="3">
    <source>
        <dbReference type="Proteomes" id="UP001164653"/>
    </source>
</evidence>
<accession>A0A9E8SJV2</accession>
<dbReference type="SUPFAM" id="SSF53474">
    <property type="entry name" value="alpha/beta-Hydrolases"/>
    <property type="match status" value="1"/>
</dbReference>
<proteinExistence type="predicted"/>
<dbReference type="InterPro" id="IPR000801">
    <property type="entry name" value="Esterase-like"/>
</dbReference>
<evidence type="ECO:0000313" key="2">
    <source>
        <dbReference type="EMBL" id="WAC10126.1"/>
    </source>
</evidence>
<feature type="signal peptide" evidence="1">
    <location>
        <begin position="1"/>
        <end position="17"/>
    </location>
</feature>
<dbReference type="Proteomes" id="UP001164653">
    <property type="component" value="Chromosome"/>
</dbReference>
<keyword evidence="2" id="KW-0378">Hydrolase</keyword>
<dbReference type="PANTHER" id="PTHR48098">
    <property type="entry name" value="ENTEROCHELIN ESTERASE-RELATED"/>
    <property type="match status" value="1"/>
</dbReference>
<feature type="chain" id="PRO_5039002395" evidence="1">
    <location>
        <begin position="18"/>
        <end position="484"/>
    </location>
</feature>
<organism evidence="2 3">
    <name type="scientific">Dyadobacter pollutisoli</name>
    <dbReference type="NCBI Taxonomy" id="2910158"/>
    <lineage>
        <taxon>Bacteria</taxon>
        <taxon>Pseudomonadati</taxon>
        <taxon>Bacteroidota</taxon>
        <taxon>Cytophagia</taxon>
        <taxon>Cytophagales</taxon>
        <taxon>Spirosomataceae</taxon>
        <taxon>Dyadobacter</taxon>
    </lineage>
</organism>
<name>A0A9E8SJV2_9BACT</name>
<dbReference type="AlphaFoldDB" id="A0A9E8SJV2"/>